<evidence type="ECO:0000256" key="1">
    <source>
        <dbReference type="SAM" id="MobiDB-lite"/>
    </source>
</evidence>
<feature type="region of interest" description="Disordered" evidence="1">
    <location>
        <begin position="1"/>
        <end position="90"/>
    </location>
</feature>
<dbReference type="EMBL" id="CAXAMN010016657">
    <property type="protein sequence ID" value="CAK9048631.1"/>
    <property type="molecule type" value="Genomic_DNA"/>
</dbReference>
<keyword evidence="3" id="KW-1185">Reference proteome</keyword>
<feature type="compositionally biased region" description="Basic and acidic residues" evidence="1">
    <location>
        <begin position="12"/>
        <end position="45"/>
    </location>
</feature>
<evidence type="ECO:0000313" key="2">
    <source>
        <dbReference type="EMBL" id="CAK9048631.1"/>
    </source>
</evidence>
<proteinExistence type="predicted"/>
<sequence>MSGFASRRRRASRDGGRLRDPGDREGQLRVGAADERLDALLEEARATSMPPAVKRVGGVPAAADGRRTSAAAGRADGGRQPPLVERQERGAGWQETDFLDLYFMAAIQDTLALMIRDNLEGKGLGSGRQRHRLSFQFRREWTGELEAIRERILCEAHLNFEKEVKKLT</sequence>
<feature type="compositionally biased region" description="Basic residues" evidence="1">
    <location>
        <begin position="1"/>
        <end position="11"/>
    </location>
</feature>
<gene>
    <name evidence="2" type="ORF">CCMP2556_LOCUS25012</name>
</gene>
<organism evidence="2 3">
    <name type="scientific">Durusdinium trenchii</name>
    <dbReference type="NCBI Taxonomy" id="1381693"/>
    <lineage>
        <taxon>Eukaryota</taxon>
        <taxon>Sar</taxon>
        <taxon>Alveolata</taxon>
        <taxon>Dinophyceae</taxon>
        <taxon>Suessiales</taxon>
        <taxon>Symbiodiniaceae</taxon>
        <taxon>Durusdinium</taxon>
    </lineage>
</organism>
<accession>A0ABP0MAW8</accession>
<name>A0ABP0MAW8_9DINO</name>
<comment type="caution">
    <text evidence="2">The sequence shown here is derived from an EMBL/GenBank/DDBJ whole genome shotgun (WGS) entry which is preliminary data.</text>
</comment>
<dbReference type="Proteomes" id="UP001642484">
    <property type="component" value="Unassembled WGS sequence"/>
</dbReference>
<protein>
    <submittedName>
        <fullName evidence="2">Uncharacterized protein</fullName>
    </submittedName>
</protein>
<reference evidence="2 3" key="1">
    <citation type="submission" date="2024-02" db="EMBL/GenBank/DDBJ databases">
        <authorList>
            <person name="Chen Y."/>
            <person name="Shah S."/>
            <person name="Dougan E. K."/>
            <person name="Thang M."/>
            <person name="Chan C."/>
        </authorList>
    </citation>
    <scope>NUCLEOTIDE SEQUENCE [LARGE SCALE GENOMIC DNA]</scope>
</reference>
<evidence type="ECO:0000313" key="3">
    <source>
        <dbReference type="Proteomes" id="UP001642484"/>
    </source>
</evidence>
<feature type="non-terminal residue" evidence="2">
    <location>
        <position position="168"/>
    </location>
</feature>